<keyword evidence="6" id="KW-0539">Nucleus</keyword>
<reference evidence="12" key="1">
    <citation type="journal article" date="2022" name="bioRxiv">
        <title>Sequencing and chromosome-scale assembly of the giantPleurodeles waltlgenome.</title>
        <authorList>
            <person name="Brown T."/>
            <person name="Elewa A."/>
            <person name="Iarovenko S."/>
            <person name="Subramanian E."/>
            <person name="Araus A.J."/>
            <person name="Petzold A."/>
            <person name="Susuki M."/>
            <person name="Suzuki K.-i.T."/>
            <person name="Hayashi T."/>
            <person name="Toyoda A."/>
            <person name="Oliveira C."/>
            <person name="Osipova E."/>
            <person name="Leigh N.D."/>
            <person name="Simon A."/>
            <person name="Yun M.H."/>
        </authorList>
    </citation>
    <scope>NUCLEOTIDE SEQUENCE</scope>
    <source>
        <strain evidence="12">20211129_DDA</strain>
        <tissue evidence="12">Liver</tissue>
    </source>
</reference>
<dbReference type="InterPro" id="IPR038227">
    <property type="entry name" value="PUFD_som_sf"/>
</dbReference>
<accession>A0AAV7P080</accession>
<dbReference type="GO" id="GO:0000122">
    <property type="term" value="P:negative regulation of transcription by RNA polymerase II"/>
    <property type="evidence" value="ECO:0007669"/>
    <property type="project" value="TreeGrafter"/>
</dbReference>
<dbReference type="GO" id="GO:0003714">
    <property type="term" value="F:transcription corepressor activity"/>
    <property type="evidence" value="ECO:0007669"/>
    <property type="project" value="TreeGrafter"/>
</dbReference>
<dbReference type="PROSITE" id="PS50297">
    <property type="entry name" value="ANK_REP_REGION"/>
    <property type="match status" value="2"/>
</dbReference>
<dbReference type="PROSITE" id="PS50088">
    <property type="entry name" value="ANK_REPEAT"/>
    <property type="match status" value="2"/>
</dbReference>
<feature type="compositionally biased region" description="Basic and acidic residues" evidence="9">
    <location>
        <begin position="818"/>
        <end position="827"/>
    </location>
</feature>
<feature type="region of interest" description="Disordered" evidence="9">
    <location>
        <begin position="569"/>
        <end position="593"/>
    </location>
</feature>
<dbReference type="Pfam" id="PF16553">
    <property type="entry name" value="PUFD"/>
    <property type="match status" value="1"/>
</dbReference>
<feature type="compositionally biased region" description="Basic and acidic residues" evidence="9">
    <location>
        <begin position="390"/>
        <end position="400"/>
    </location>
</feature>
<dbReference type="InterPro" id="IPR002110">
    <property type="entry name" value="Ankyrin_rpt"/>
</dbReference>
<keyword evidence="4" id="KW-0677">Repeat</keyword>
<feature type="region of interest" description="Disordered" evidence="9">
    <location>
        <begin position="1165"/>
        <end position="1392"/>
    </location>
</feature>
<feature type="region of interest" description="Disordered" evidence="9">
    <location>
        <begin position="806"/>
        <end position="827"/>
    </location>
</feature>
<feature type="region of interest" description="Disordered" evidence="9">
    <location>
        <begin position="844"/>
        <end position="885"/>
    </location>
</feature>
<evidence type="ECO:0000256" key="6">
    <source>
        <dbReference type="ARBA" id="ARBA00023242"/>
    </source>
</evidence>
<keyword evidence="13" id="KW-1185">Reference proteome</keyword>
<dbReference type="InterPro" id="IPR032365">
    <property type="entry name" value="PUFD"/>
</dbReference>
<feature type="compositionally biased region" description="Polar residues" evidence="9">
    <location>
        <begin position="1228"/>
        <end position="1237"/>
    </location>
</feature>
<feature type="repeat" description="ANK" evidence="8">
    <location>
        <begin position="1470"/>
        <end position="1502"/>
    </location>
</feature>
<evidence type="ECO:0000256" key="9">
    <source>
        <dbReference type="SAM" id="MobiDB-lite"/>
    </source>
</evidence>
<evidence type="ECO:0000256" key="7">
    <source>
        <dbReference type="ARBA" id="ARBA00034703"/>
    </source>
</evidence>
<keyword evidence="2" id="KW-1017">Isopeptide bond</keyword>
<keyword evidence="8" id="KW-0040">ANK repeat</keyword>
<dbReference type="FunFam" id="1.25.40.20:FF:000032">
    <property type="entry name" value="BCL-6 corepressor isoform X1"/>
    <property type="match status" value="1"/>
</dbReference>
<gene>
    <name evidence="12" type="ORF">NDU88_007209</name>
</gene>
<feature type="compositionally biased region" description="Basic and acidic residues" evidence="9">
    <location>
        <begin position="1129"/>
        <end position="1142"/>
    </location>
</feature>
<dbReference type="EMBL" id="JANPWB010000012">
    <property type="protein sequence ID" value="KAJ1119023.1"/>
    <property type="molecule type" value="Genomic_DNA"/>
</dbReference>
<feature type="region of interest" description="Disordered" evidence="9">
    <location>
        <begin position="495"/>
        <end position="537"/>
    </location>
</feature>
<evidence type="ECO:0000256" key="2">
    <source>
        <dbReference type="ARBA" id="ARBA00022499"/>
    </source>
</evidence>
<feature type="compositionally biased region" description="Basic and acidic residues" evidence="9">
    <location>
        <begin position="1212"/>
        <end position="1222"/>
    </location>
</feature>
<feature type="region of interest" description="Disordered" evidence="9">
    <location>
        <begin position="325"/>
        <end position="404"/>
    </location>
</feature>
<feature type="compositionally biased region" description="Basic and acidic residues" evidence="9">
    <location>
        <begin position="723"/>
        <end position="752"/>
    </location>
</feature>
<feature type="region of interest" description="Disordered" evidence="9">
    <location>
        <begin position="716"/>
        <end position="784"/>
    </location>
</feature>
<evidence type="ECO:0000256" key="1">
    <source>
        <dbReference type="ARBA" id="ARBA00004123"/>
    </source>
</evidence>
<evidence type="ECO:0000256" key="3">
    <source>
        <dbReference type="ARBA" id="ARBA00022553"/>
    </source>
</evidence>
<feature type="compositionally biased region" description="Basic and acidic residues" evidence="9">
    <location>
        <begin position="1185"/>
        <end position="1203"/>
    </location>
</feature>
<evidence type="ECO:0000256" key="4">
    <source>
        <dbReference type="ARBA" id="ARBA00022737"/>
    </source>
</evidence>
<dbReference type="Proteomes" id="UP001066276">
    <property type="component" value="Chromosome 8"/>
</dbReference>
<feature type="repeat" description="ANK" evidence="8">
    <location>
        <begin position="1437"/>
        <end position="1469"/>
    </location>
</feature>
<comment type="subcellular location">
    <subcellularLocation>
        <location evidence="1">Nucleus</location>
    </subcellularLocation>
</comment>
<protein>
    <recommendedName>
        <fullName evidence="14">BCL6 corepressor</fullName>
    </recommendedName>
</protein>
<comment type="similarity">
    <text evidence="7">Belongs to the BCOR family.</text>
</comment>
<evidence type="ECO:0000256" key="5">
    <source>
        <dbReference type="ARBA" id="ARBA00022843"/>
    </source>
</evidence>
<feature type="compositionally biased region" description="Low complexity" evidence="9">
    <location>
        <begin position="518"/>
        <end position="537"/>
    </location>
</feature>
<feature type="compositionally biased region" description="Polar residues" evidence="9">
    <location>
        <begin position="1334"/>
        <end position="1343"/>
    </location>
</feature>
<dbReference type="GO" id="GO:0005634">
    <property type="term" value="C:nucleus"/>
    <property type="evidence" value="ECO:0007669"/>
    <property type="project" value="UniProtKB-SubCell"/>
</dbReference>
<dbReference type="InterPro" id="IPR047144">
    <property type="entry name" value="BCOR-like"/>
</dbReference>
<evidence type="ECO:0008006" key="14">
    <source>
        <dbReference type="Google" id="ProtNLM"/>
    </source>
</evidence>
<feature type="region of interest" description="Disordered" evidence="9">
    <location>
        <begin position="1"/>
        <end position="24"/>
    </location>
</feature>
<dbReference type="SMART" id="SM00248">
    <property type="entry name" value="ANK"/>
    <property type="match status" value="3"/>
</dbReference>
<feature type="domain" description="BCL-6 corepressor PCGF1 binding" evidence="11">
    <location>
        <begin position="1572"/>
        <end position="1684"/>
    </location>
</feature>
<dbReference type="InterPro" id="IPR031628">
    <property type="entry name" value="BCOR"/>
</dbReference>
<feature type="compositionally biased region" description="Basic and acidic residues" evidence="9">
    <location>
        <begin position="1087"/>
        <end position="1097"/>
    </location>
</feature>
<dbReference type="PANTHER" id="PTHR24117">
    <property type="entry name" value="AGAP007537-PB"/>
    <property type="match status" value="1"/>
</dbReference>
<organism evidence="12 13">
    <name type="scientific">Pleurodeles waltl</name>
    <name type="common">Iberian ribbed newt</name>
    <dbReference type="NCBI Taxonomy" id="8319"/>
    <lineage>
        <taxon>Eukaryota</taxon>
        <taxon>Metazoa</taxon>
        <taxon>Chordata</taxon>
        <taxon>Craniata</taxon>
        <taxon>Vertebrata</taxon>
        <taxon>Euteleostomi</taxon>
        <taxon>Amphibia</taxon>
        <taxon>Batrachia</taxon>
        <taxon>Caudata</taxon>
        <taxon>Salamandroidea</taxon>
        <taxon>Salamandridae</taxon>
        <taxon>Pleurodelinae</taxon>
        <taxon>Pleurodeles</taxon>
    </lineage>
</organism>
<dbReference type="Gene3D" id="1.25.40.20">
    <property type="entry name" value="Ankyrin repeat-containing domain"/>
    <property type="match status" value="1"/>
</dbReference>
<sequence>MSTERVRMCGLPDDRKIPVNDGEAQKNRLELREDSLLTHSMVDAAAAHRMDSLAALGMDRNGFMREGLRVPGGMVYPNLCAMSAEKSLGYTPERNPADPLDGSPVSVSTSSGFSAIYKTPPGIQKTVSPGEALGLDGVAGDKQSPMAVNGASYLRLPWVHPYMDSTAAAMYPFIDSPNKYSLNMYKALLPQQSTYSLPHLAYSPVCTNSERFLYLPHHYVTPHMPSTLASPMRITNASTSPAMPPLVHCQDKNLPWKMGPAESHAYQHLQPKPARVQCPKPTPTSMSAEPALLMPHSPRPPRLHLSSQPMGDTYAEFHKHLAQMASSPSVPLPNPYMNVNNDFSPSRLPSRTFAKAQDTTDNALQSQGHTKKPTRDRKDSRSPPVLEKQVPTKDGADKPLDLSSKVVDAETPKCESVKKIAPTGLVPGKPGCGLVSSGRDVQKESLSPLGSGCATYRPEIISTAPSSWVVPNSNVTDENGGKIMQLKNKALERVMPQPRSSSCPRIGSIDGTVPNNTGAVPSAGRPASASPAPNANADCPKTNRTECATSVIQQIGQPLATCTKSSKIQKTANQESSMKVTSQESSFKTTNQESSFKVANEEQCFKAMTPESSFKPNESDLLSSSMFLAQNDAYRSPIHYPRSFLPYPLSESLALSHLSLHSKGGPIYPHPVLLPSGSLFPGPLAPKPGLPYGLPTNRMDYVTYQDALGMVHPILLPPSTLDLNKDEKCERRSRSHERPRYEDSVPRNRLPETPEAGPKPYDAPKEKHVAAPQSSPSLHKPLSKLERNGCSDLVQDTKSELHVAKSPLAPDCSGRGSDLPKAEQGLPHREVIVMRDEFVKKQDFQDLSKPAQKVPVASLTGRRSTSPPQESTCPPPPTGLFETSSNPSLFFGITPQDTPQFCVQTAHPGASVYETLTKEEMDNLDMKNRSSKAAKRLENSAGYVGDRLKCTTSELFADSSQLSREQRALQMEGLQEDTNLCLPAAYCEHAMMRFSALETKVREGHAATKDCEGTRLGQAGWASPRGAQDKPSSVILENAMAEQQDSSRCLNGELRTAFNNHASLHQAAEVDSSLLERMTLYQTPKEKCSELFGERSSDSPLSGLHRKRRLSDSDAYHSESCGETSQGDEESKAKKMRTENGLHPKKQRHLQHLRELWEQQATPEQATCGNVGSQDLPEAEGPAASEKEAIVKDWEENRLRRTTPEVQSTRSWLEESLRRSEVDEVSLQMKSLSTGSPTCKRPASPALRPPAKHLRTEKSPKGEALSTDNEDSCQTSSLLQKLCEGDKPAGKRQCKTKHLTALEASKTRDPLAGEDTTDGENNEDKGIIIRRCRQQQGPASDSECSPAKASEPEDSLPHTPSSVPFSIPATQPPQPQIADGAPEVTPSRPMPPEARRLIVNKNAGETLLQRAARLGYEEVVLYCLENKLCDVNHRDNAGYCALHEACARGWLSIVRHLLDHGADVNCSAQDGTRPIHDAVENDHLECVRLLLSYGADPTLATYSGRTIAKMTHSELMESFLTEYLTDLQGRGGDEAGGSWEFYGSSVCEPKDETGFDVLANAPGPSDDEDGCSDVFEFEFSDTPLLPCYNIQVSLSQGPRNWFLFSHVLKRLKMSPQAFRSKFPGVEIVTISEAEFYKQTSLSHLFSCAKDLEGFDPEGKEQLEVVEFTSELQALLGSSLEWLHSEARTTW</sequence>
<comment type="caution">
    <text evidence="12">The sequence shown here is derived from an EMBL/GenBank/DDBJ whole genome shotgun (WGS) entry which is preliminary data.</text>
</comment>
<dbReference type="PANTHER" id="PTHR24117:SF8">
    <property type="entry name" value="BCL-6 COREPRESSOR"/>
    <property type="match status" value="1"/>
</dbReference>
<dbReference type="Gene3D" id="3.10.260.40">
    <property type="entry name" value="BCL-6 corepressor, PCGF1 binding domain"/>
    <property type="match status" value="1"/>
</dbReference>
<evidence type="ECO:0000259" key="10">
    <source>
        <dbReference type="Pfam" id="PF15808"/>
    </source>
</evidence>
<feature type="compositionally biased region" description="Polar residues" evidence="9">
    <location>
        <begin position="357"/>
        <end position="368"/>
    </location>
</feature>
<feature type="region of interest" description="Disordered" evidence="9">
    <location>
        <begin position="1087"/>
        <end position="1148"/>
    </location>
</feature>
<evidence type="ECO:0000313" key="12">
    <source>
        <dbReference type="EMBL" id="KAJ1119023.1"/>
    </source>
</evidence>
<feature type="region of interest" description="Disordered" evidence="9">
    <location>
        <begin position="265"/>
        <end position="309"/>
    </location>
</feature>
<feature type="compositionally biased region" description="Polar residues" evidence="9">
    <location>
        <begin position="337"/>
        <end position="349"/>
    </location>
</feature>
<name>A0AAV7P080_PLEWA</name>
<feature type="domain" description="BCL-6 corepressor non-ankyrin-repeat" evidence="10">
    <location>
        <begin position="1141"/>
        <end position="1348"/>
    </location>
</feature>
<keyword evidence="3" id="KW-0597">Phosphoprotein</keyword>
<dbReference type="Pfam" id="PF12796">
    <property type="entry name" value="Ank_2"/>
    <property type="match status" value="1"/>
</dbReference>
<dbReference type="Pfam" id="PF15808">
    <property type="entry name" value="BCOR"/>
    <property type="match status" value="1"/>
</dbReference>
<keyword evidence="5" id="KW-0832">Ubl conjugation</keyword>
<proteinExistence type="inferred from homology"/>
<evidence type="ECO:0000313" key="13">
    <source>
        <dbReference type="Proteomes" id="UP001066276"/>
    </source>
</evidence>
<evidence type="ECO:0000259" key="11">
    <source>
        <dbReference type="Pfam" id="PF16553"/>
    </source>
</evidence>
<dbReference type="SUPFAM" id="SSF48403">
    <property type="entry name" value="Ankyrin repeat"/>
    <property type="match status" value="1"/>
</dbReference>
<evidence type="ECO:0000256" key="8">
    <source>
        <dbReference type="PROSITE-ProRule" id="PRU00023"/>
    </source>
</evidence>
<dbReference type="InterPro" id="IPR036770">
    <property type="entry name" value="Ankyrin_rpt-contain_sf"/>
</dbReference>